<protein>
    <submittedName>
        <fullName evidence="1">Uncharacterized protein</fullName>
    </submittedName>
</protein>
<dbReference type="AlphaFoldDB" id="A0A7T4EHG5"/>
<proteinExistence type="predicted"/>
<dbReference type="EMBL" id="CP066007">
    <property type="protein sequence ID" value="QQB47434.1"/>
    <property type="molecule type" value="Genomic_DNA"/>
</dbReference>
<evidence type="ECO:0000313" key="3">
    <source>
        <dbReference type="Proteomes" id="UP000596145"/>
    </source>
</evidence>
<dbReference type="GeneID" id="92760715"/>
<gene>
    <name evidence="1" type="ORF">I6I10_05990</name>
    <name evidence="2" type="ORF">I6J21_09535</name>
</gene>
<sequence length="103" mass="11385">MMSVAAAGGEPLLERHYEGWRLGDGARDLFGARLSYLRLATFEALTGLKTFLSEFRTINCDDLVALQGGGEQESEDILRELVIGGRLEENAPGEVTLVREQRM</sequence>
<dbReference type="Proteomes" id="UP000596145">
    <property type="component" value="Chromosome"/>
</dbReference>
<evidence type="ECO:0000313" key="2">
    <source>
        <dbReference type="EMBL" id="QRP70019.1"/>
    </source>
</evidence>
<reference evidence="1 3" key="1">
    <citation type="submission" date="2020-12" db="EMBL/GenBank/DDBJ databases">
        <title>FDA dAtabase for Regulatory Grade micrObial Sequences (FDA-ARGOS): Supporting development and validation of Infectious Disease Dx tests.</title>
        <authorList>
            <person name="Sproer C."/>
            <person name="Gronow S."/>
            <person name="Severitt S."/>
            <person name="Schroder I."/>
            <person name="Tallon L."/>
            <person name="Sadzewicz L."/>
            <person name="Zhao X."/>
            <person name="Boylan J."/>
            <person name="Ott S."/>
            <person name="Bowen H."/>
            <person name="Vavikolanu K."/>
            <person name="Mehta A."/>
            <person name="Aluvathingal J."/>
            <person name="Nadendla S."/>
            <person name="Lowell S."/>
            <person name="Myers T."/>
            <person name="Yan Y."/>
            <person name="Sichtig H."/>
        </authorList>
    </citation>
    <scope>NUCLEOTIDE SEQUENCE [LARGE SCALE GENOMIC DNA]</scope>
    <source>
        <strain evidence="1 3">FDAARGOS_1053</strain>
        <strain evidence="2">FDAARGOS_1191</strain>
    </source>
</reference>
<accession>A0A7T4EHG5</accession>
<organism evidence="1 3">
    <name type="scientific">Corynebacterium glucuronolyticum</name>
    <dbReference type="NCBI Taxonomy" id="39791"/>
    <lineage>
        <taxon>Bacteria</taxon>
        <taxon>Bacillati</taxon>
        <taxon>Actinomycetota</taxon>
        <taxon>Actinomycetes</taxon>
        <taxon>Mycobacteriales</taxon>
        <taxon>Corynebacteriaceae</taxon>
        <taxon>Corynebacterium</taxon>
    </lineage>
</organism>
<name>A0A7T4EHG5_9CORY</name>
<dbReference type="Proteomes" id="UP000617681">
    <property type="component" value="Chromosome"/>
</dbReference>
<dbReference type="EMBL" id="CP069534">
    <property type="protein sequence ID" value="QRP70019.1"/>
    <property type="molecule type" value="Genomic_DNA"/>
</dbReference>
<evidence type="ECO:0000313" key="1">
    <source>
        <dbReference type="EMBL" id="QQB47434.1"/>
    </source>
</evidence>
<dbReference type="RefSeq" id="WP_005395203.1">
    <property type="nucleotide sequence ID" value="NZ_CP066007.1"/>
</dbReference>